<name>A0A9W7B7R5_9STRA</name>
<dbReference type="InterPro" id="IPR001478">
    <property type="entry name" value="PDZ"/>
</dbReference>
<dbReference type="PRINTS" id="PR01573">
    <property type="entry name" value="SUPERTUBBY"/>
</dbReference>
<dbReference type="SUPFAM" id="SSF54518">
    <property type="entry name" value="Tubby C-terminal domain-like"/>
    <property type="match status" value="1"/>
</dbReference>
<evidence type="ECO:0000313" key="5">
    <source>
        <dbReference type="Proteomes" id="UP001165085"/>
    </source>
</evidence>
<dbReference type="InterPro" id="IPR036034">
    <property type="entry name" value="PDZ_sf"/>
</dbReference>
<feature type="domain" description="PDZ" evidence="3">
    <location>
        <begin position="171"/>
        <end position="254"/>
    </location>
</feature>
<gene>
    <name evidence="4" type="ORF">TrST_g5833</name>
</gene>
<feature type="region of interest" description="Disordered" evidence="2">
    <location>
        <begin position="94"/>
        <end position="133"/>
    </location>
</feature>
<dbReference type="Gene3D" id="3.20.90.10">
    <property type="entry name" value="Tubby Protein, Chain A"/>
    <property type="match status" value="2"/>
</dbReference>
<comment type="caution">
    <text evidence="4">The sequence shown here is derived from an EMBL/GenBank/DDBJ whole genome shotgun (WGS) entry which is preliminary data.</text>
</comment>
<dbReference type="SMART" id="SM00228">
    <property type="entry name" value="PDZ"/>
    <property type="match status" value="1"/>
</dbReference>
<dbReference type="EMBL" id="BRXY01000263">
    <property type="protein sequence ID" value="GMH81908.1"/>
    <property type="molecule type" value="Genomic_DNA"/>
</dbReference>
<protein>
    <recommendedName>
        <fullName evidence="3">PDZ domain-containing protein</fullName>
    </recommendedName>
</protein>
<comment type="similarity">
    <text evidence="1">Belongs to the TUB family.</text>
</comment>
<proteinExistence type="inferred from homology"/>
<reference evidence="5" key="1">
    <citation type="journal article" date="2023" name="Commun. Biol.">
        <title>Genome analysis of Parmales, the sister group of diatoms, reveals the evolutionary specialization of diatoms from phago-mixotrophs to photoautotrophs.</title>
        <authorList>
            <person name="Ban H."/>
            <person name="Sato S."/>
            <person name="Yoshikawa S."/>
            <person name="Yamada K."/>
            <person name="Nakamura Y."/>
            <person name="Ichinomiya M."/>
            <person name="Sato N."/>
            <person name="Blanc-Mathieu R."/>
            <person name="Endo H."/>
            <person name="Kuwata A."/>
            <person name="Ogata H."/>
        </authorList>
    </citation>
    <scope>NUCLEOTIDE SEQUENCE [LARGE SCALE GENOMIC DNA]</scope>
    <source>
        <strain evidence="5">NIES 3701</strain>
    </source>
</reference>
<dbReference type="SUPFAM" id="SSF50156">
    <property type="entry name" value="PDZ domain-like"/>
    <property type="match status" value="1"/>
</dbReference>
<dbReference type="InterPro" id="IPR025659">
    <property type="entry name" value="Tubby-like_C"/>
</dbReference>
<dbReference type="Proteomes" id="UP001165085">
    <property type="component" value="Unassembled WGS sequence"/>
</dbReference>
<organism evidence="4 5">
    <name type="scientific">Triparma strigata</name>
    <dbReference type="NCBI Taxonomy" id="1606541"/>
    <lineage>
        <taxon>Eukaryota</taxon>
        <taxon>Sar</taxon>
        <taxon>Stramenopiles</taxon>
        <taxon>Ochrophyta</taxon>
        <taxon>Bolidophyceae</taxon>
        <taxon>Parmales</taxon>
        <taxon>Triparmaceae</taxon>
        <taxon>Triparma</taxon>
    </lineage>
</organism>
<feature type="region of interest" description="Disordered" evidence="2">
    <location>
        <begin position="1"/>
        <end position="61"/>
    </location>
</feature>
<accession>A0A9W7B7R5</accession>
<dbReference type="InterPro" id="IPR000007">
    <property type="entry name" value="Tubby_C"/>
</dbReference>
<feature type="compositionally biased region" description="Polar residues" evidence="2">
    <location>
        <begin position="1"/>
        <end position="14"/>
    </location>
</feature>
<dbReference type="PANTHER" id="PTHR16517">
    <property type="entry name" value="TUBBY-RELATED"/>
    <property type="match status" value="1"/>
</dbReference>
<dbReference type="Pfam" id="PF01167">
    <property type="entry name" value="Tub"/>
    <property type="match status" value="1"/>
</dbReference>
<evidence type="ECO:0000256" key="1">
    <source>
        <dbReference type="ARBA" id="ARBA00007129"/>
    </source>
</evidence>
<feature type="compositionally biased region" description="Low complexity" evidence="2">
    <location>
        <begin position="103"/>
        <end position="115"/>
    </location>
</feature>
<evidence type="ECO:0000256" key="2">
    <source>
        <dbReference type="SAM" id="MobiDB-lite"/>
    </source>
</evidence>
<evidence type="ECO:0000259" key="3">
    <source>
        <dbReference type="SMART" id="SM00228"/>
    </source>
</evidence>
<dbReference type="OrthoDB" id="191534at2759"/>
<evidence type="ECO:0000313" key="4">
    <source>
        <dbReference type="EMBL" id="GMH81908.1"/>
    </source>
</evidence>
<keyword evidence="5" id="KW-1185">Reference proteome</keyword>
<feature type="compositionally biased region" description="Polar residues" evidence="2">
    <location>
        <begin position="37"/>
        <end position="61"/>
    </location>
</feature>
<dbReference type="Gene3D" id="2.30.42.10">
    <property type="match status" value="1"/>
</dbReference>
<sequence length="604" mass="67439">MKLSKTNRSQNMSSFKLPPPRSGKEDSEDLLGLEEYSNPNSQANSVASTPSIGMTPSTSSDQLFVEVDGNASVNKKTEKNVEDDITADTVDITQGVEIPPPNTTTTTSTTTTTTTEEPQGGYTGAEGIDIDDGNGLKNATEDGMHMANMGFFDKINKEGGGADYKVTFPPGPVGISLEKDVHGRQCIVKSFRDVKGPKGTMVDGPAKRSGLVAVGDLVTEIDGENVLELTFKQTMMRLRQAQEKEHTITFKNADHVGDLSQYGGDVELKETKRLIHAEKEKWYLAPDESDDMIYCYVERIRGQQTTAFNLYREDTAGYMFSCSCDASMTGKLVFHTVKDSHLRKLDDITLNEDSATYLGCATSDMLGTEFTYHDHRGKPEVVDAELRELSVVMYDQNIMGRVPNFMTCLVPRPEAETEKGEARRVQKKKIRERYEHKDKAPVEKNVGDHIVDWFVGLFPKQEEGVDAGIGEDLKARRESAALEEDEEEEDLQGYGGLEQDDMQDLLVFETKKPSWNSRLSAWTLNFSGRVKRASKKNFLLVAKPGFDTFEDHLDESTQEVGGKTYLRFGKFTKHRFIMDFRRPLSPFVAMGICVSAFRKKMLVT</sequence>
<dbReference type="AlphaFoldDB" id="A0A9W7B7R5"/>
<dbReference type="PANTHER" id="PTHR16517:SF7">
    <property type="entry name" value="PROTEIN KING TUBBY"/>
    <property type="match status" value="1"/>
</dbReference>